<organism evidence="1 2">
    <name type="scientific">Haloarcula salinisoli</name>
    <dbReference type="NCBI Taxonomy" id="2487746"/>
    <lineage>
        <taxon>Archaea</taxon>
        <taxon>Methanobacteriati</taxon>
        <taxon>Methanobacteriota</taxon>
        <taxon>Stenosarchaea group</taxon>
        <taxon>Halobacteria</taxon>
        <taxon>Halobacteriales</taxon>
        <taxon>Haloarculaceae</taxon>
        <taxon>Haloarcula</taxon>
    </lineage>
</organism>
<evidence type="ECO:0000313" key="1">
    <source>
        <dbReference type="EMBL" id="MBX0302222.1"/>
    </source>
</evidence>
<dbReference type="EMBL" id="RKLQ01000001">
    <property type="protein sequence ID" value="MBX0302222.1"/>
    <property type="molecule type" value="Genomic_DNA"/>
</dbReference>
<name>A0A8J7YAZ5_9EURY</name>
<reference evidence="1" key="1">
    <citation type="submission" date="2021-06" db="EMBL/GenBank/DDBJ databases">
        <title>Halomicroarcula sp. F24A a new haloarchaeum isolated from saline soil.</title>
        <authorList>
            <person name="Duran-Viseras A."/>
            <person name="Sanchez-Porro C."/>
            <person name="Ventosa A."/>
        </authorList>
    </citation>
    <scope>NUCLEOTIDE SEQUENCE</scope>
    <source>
        <strain evidence="1">F24A</strain>
    </source>
</reference>
<evidence type="ECO:0000313" key="2">
    <source>
        <dbReference type="Proteomes" id="UP000783863"/>
    </source>
</evidence>
<keyword evidence="2" id="KW-1185">Reference proteome</keyword>
<dbReference type="AlphaFoldDB" id="A0A8J7YAZ5"/>
<proteinExistence type="predicted"/>
<sequence>MADTLTCPDCGKDIETTEDLEEGEELTEIATEEGTISPYSDKTGNLFLCGGCKRPLGFERH</sequence>
<accession>A0A8J7YAZ5</accession>
<dbReference type="Proteomes" id="UP000783863">
    <property type="component" value="Unassembled WGS sequence"/>
</dbReference>
<gene>
    <name evidence="1" type="ORF">EGD98_00905</name>
</gene>
<comment type="caution">
    <text evidence="1">The sequence shown here is derived from an EMBL/GenBank/DDBJ whole genome shotgun (WGS) entry which is preliminary data.</text>
</comment>
<dbReference type="RefSeq" id="WP_220586466.1">
    <property type="nucleotide sequence ID" value="NZ_RKLQ01000001.1"/>
</dbReference>
<protein>
    <submittedName>
        <fullName evidence="1">Uncharacterized protein</fullName>
    </submittedName>
</protein>